<feature type="domain" description="N-acetyltransferase" evidence="3">
    <location>
        <begin position="30"/>
        <end position="165"/>
    </location>
</feature>
<dbReference type="InterPro" id="IPR050832">
    <property type="entry name" value="Bact_Acetyltransf"/>
</dbReference>
<accession>A0A5J4L034</accession>
<evidence type="ECO:0000313" key="4">
    <source>
        <dbReference type="EMBL" id="GER90836.1"/>
    </source>
</evidence>
<comment type="caution">
    <text evidence="4">The sequence shown here is derived from an EMBL/GenBank/DDBJ whole genome shotgun (WGS) entry which is preliminary data.</text>
</comment>
<dbReference type="Pfam" id="PF00583">
    <property type="entry name" value="Acetyltransf_1"/>
    <property type="match status" value="2"/>
</dbReference>
<keyword evidence="1" id="KW-0808">Transferase</keyword>
<dbReference type="InterPro" id="IPR016181">
    <property type="entry name" value="Acyl_CoA_acyltransferase"/>
</dbReference>
<dbReference type="Proteomes" id="UP000326912">
    <property type="component" value="Unassembled WGS sequence"/>
</dbReference>
<dbReference type="AlphaFoldDB" id="A0A5J4L034"/>
<dbReference type="PANTHER" id="PTHR43877">
    <property type="entry name" value="AMINOALKYLPHOSPHONATE N-ACETYLTRANSFERASE-RELATED-RELATED"/>
    <property type="match status" value="1"/>
</dbReference>
<feature type="domain" description="N-acetyltransferase" evidence="3">
    <location>
        <begin position="177"/>
        <end position="326"/>
    </location>
</feature>
<dbReference type="CDD" id="cd04301">
    <property type="entry name" value="NAT_SF"/>
    <property type="match status" value="1"/>
</dbReference>
<evidence type="ECO:0000256" key="2">
    <source>
        <dbReference type="ARBA" id="ARBA00023315"/>
    </source>
</evidence>
<protein>
    <recommendedName>
        <fullName evidence="3">N-acetyltransferase domain-containing protein</fullName>
    </recommendedName>
</protein>
<dbReference type="GO" id="GO:0016747">
    <property type="term" value="F:acyltransferase activity, transferring groups other than amino-acyl groups"/>
    <property type="evidence" value="ECO:0007669"/>
    <property type="project" value="InterPro"/>
</dbReference>
<evidence type="ECO:0000259" key="3">
    <source>
        <dbReference type="PROSITE" id="PS51186"/>
    </source>
</evidence>
<organism evidence="4 5">
    <name type="scientific">Dictyobacter vulcani</name>
    <dbReference type="NCBI Taxonomy" id="2607529"/>
    <lineage>
        <taxon>Bacteria</taxon>
        <taxon>Bacillati</taxon>
        <taxon>Chloroflexota</taxon>
        <taxon>Ktedonobacteria</taxon>
        <taxon>Ktedonobacterales</taxon>
        <taxon>Dictyobacteraceae</taxon>
        <taxon>Dictyobacter</taxon>
    </lineage>
</organism>
<dbReference type="RefSeq" id="WP_151758556.1">
    <property type="nucleotide sequence ID" value="NZ_BKZW01000003.1"/>
</dbReference>
<evidence type="ECO:0000256" key="1">
    <source>
        <dbReference type="ARBA" id="ARBA00022679"/>
    </source>
</evidence>
<evidence type="ECO:0000313" key="5">
    <source>
        <dbReference type="Proteomes" id="UP000326912"/>
    </source>
</evidence>
<proteinExistence type="predicted"/>
<dbReference type="Gene3D" id="3.40.630.30">
    <property type="match status" value="1"/>
</dbReference>
<dbReference type="EMBL" id="BKZW01000003">
    <property type="protein sequence ID" value="GER90836.1"/>
    <property type="molecule type" value="Genomic_DNA"/>
</dbReference>
<dbReference type="PROSITE" id="PS51186">
    <property type="entry name" value="GNAT"/>
    <property type="match status" value="2"/>
</dbReference>
<keyword evidence="2" id="KW-0012">Acyltransferase</keyword>
<name>A0A5J4L034_9CHLR</name>
<gene>
    <name evidence="4" type="ORF">KDW_49980</name>
</gene>
<keyword evidence="5" id="KW-1185">Reference proteome</keyword>
<reference evidence="4 5" key="1">
    <citation type="submission" date="2019-10" db="EMBL/GenBank/DDBJ databases">
        <title>Dictyobacter vulcani sp. nov., within the class Ktedonobacteria, isolated from soil of volcanic Mt. Zao.</title>
        <authorList>
            <person name="Zheng Y."/>
            <person name="Wang C.M."/>
            <person name="Sakai Y."/>
            <person name="Abe K."/>
            <person name="Yokota A."/>
            <person name="Yabe S."/>
        </authorList>
    </citation>
    <scope>NUCLEOTIDE SEQUENCE [LARGE SCALE GENOMIC DNA]</scope>
    <source>
        <strain evidence="4 5">W12</strain>
    </source>
</reference>
<dbReference type="PANTHER" id="PTHR43877:SF2">
    <property type="entry name" value="AMINOALKYLPHOSPHONATE N-ACETYLTRANSFERASE-RELATED"/>
    <property type="match status" value="1"/>
</dbReference>
<dbReference type="SUPFAM" id="SSF55729">
    <property type="entry name" value="Acyl-CoA N-acyltransferases (Nat)"/>
    <property type="match status" value="1"/>
</dbReference>
<sequence length="326" mass="36199">MDSTTKDNEDRAQAAQIFTHTSEQDGTQMMHVSDESAVTTLESIWSASQDADDVAFRPRNGWWSLHDWATASWLLVKDGTPVGVAAIRYTPDDDKAEARLALLPAFRQTSLALLLVKQVRSVAQTQHKARLILATSATADWVKSTIQQQNFSLLRTGHMMSRPISATPLPFSEIEGIHVRSLRTGEEPQLLETLNRAWANTWNFHPITMEALLDDLKDNYDSFFVAVDQTDDTRMLGTVHVLFDRSSDESDPWISNLTVDPSQRGKGLGRMLLTVALNYLSKQGASSVTLGVDGGAVAPVTLYRSIGFEAIRTLEVWEQDIATPQQ</sequence>
<dbReference type="InterPro" id="IPR000182">
    <property type="entry name" value="GNAT_dom"/>
</dbReference>